<dbReference type="PANTHER" id="PTHR31585">
    <property type="entry name" value="FOLATE-BIOPTERIN TRANSPORTER 1, CHLOROPLASTIC"/>
    <property type="match status" value="1"/>
</dbReference>
<comment type="subcellular location">
    <subcellularLocation>
        <location evidence="1">Membrane</location>
        <topology evidence="1">Multi-pass membrane protein</topology>
    </subcellularLocation>
</comment>
<dbReference type="InterPro" id="IPR039309">
    <property type="entry name" value="BT1"/>
</dbReference>
<feature type="transmembrane region" description="Helical" evidence="9">
    <location>
        <begin position="365"/>
        <end position="385"/>
    </location>
</feature>
<keyword evidence="3" id="KW-0813">Transport</keyword>
<evidence type="ECO:0000256" key="9">
    <source>
        <dbReference type="SAM" id="Phobius"/>
    </source>
</evidence>
<evidence type="ECO:0000256" key="3">
    <source>
        <dbReference type="ARBA" id="ARBA00022448"/>
    </source>
</evidence>
<dbReference type="NCBIfam" id="TIGR00788">
    <property type="entry name" value="fbt"/>
    <property type="match status" value="1"/>
</dbReference>
<evidence type="ECO:0000256" key="8">
    <source>
        <dbReference type="SAM" id="MobiDB-lite"/>
    </source>
</evidence>
<feature type="non-terminal residue" evidence="10">
    <location>
        <position position="451"/>
    </location>
</feature>
<keyword evidence="5 9" id="KW-1133">Transmembrane helix</keyword>
<keyword evidence="4 9" id="KW-0812">Transmembrane</keyword>
<reference evidence="10 11" key="1">
    <citation type="journal article" date="2013" name="BMC Genomics">
        <title>The miniature genome of a carnivorous plant Genlisea aurea contains a low number of genes and short non-coding sequences.</title>
        <authorList>
            <person name="Leushkin E.V."/>
            <person name="Sutormin R.A."/>
            <person name="Nabieva E.R."/>
            <person name="Penin A.A."/>
            <person name="Kondrashov A.S."/>
            <person name="Logacheva M.D."/>
        </authorList>
    </citation>
    <scope>NUCLEOTIDE SEQUENCE [LARGE SCALE GENOMIC DNA]</scope>
</reference>
<evidence type="ECO:0000313" key="11">
    <source>
        <dbReference type="Proteomes" id="UP000015453"/>
    </source>
</evidence>
<dbReference type="OrthoDB" id="1923497at2759"/>
<evidence type="ECO:0000256" key="7">
    <source>
        <dbReference type="ARBA" id="ARBA00044504"/>
    </source>
</evidence>
<dbReference type="Gene3D" id="1.20.1250.20">
    <property type="entry name" value="MFS general substrate transporter like domains"/>
    <property type="match status" value="1"/>
</dbReference>
<dbReference type="SUPFAM" id="SSF103473">
    <property type="entry name" value="MFS general substrate transporter"/>
    <property type="match status" value="1"/>
</dbReference>
<evidence type="ECO:0000256" key="5">
    <source>
        <dbReference type="ARBA" id="ARBA00022989"/>
    </source>
</evidence>
<dbReference type="GO" id="GO:0016020">
    <property type="term" value="C:membrane"/>
    <property type="evidence" value="ECO:0007669"/>
    <property type="project" value="UniProtKB-SubCell"/>
</dbReference>
<accession>S8CHY9</accession>
<comment type="similarity">
    <text evidence="7">Belongs to the major facilitator superfamily. Phosphate:H(+) symporter (TC 2.A.1.9) family.</text>
</comment>
<dbReference type="Proteomes" id="UP000015453">
    <property type="component" value="Unassembled WGS sequence"/>
</dbReference>
<evidence type="ECO:0000256" key="6">
    <source>
        <dbReference type="ARBA" id="ARBA00023136"/>
    </source>
</evidence>
<dbReference type="InterPro" id="IPR036259">
    <property type="entry name" value="MFS_trans_sf"/>
</dbReference>
<feature type="region of interest" description="Disordered" evidence="8">
    <location>
        <begin position="429"/>
        <end position="451"/>
    </location>
</feature>
<dbReference type="AlphaFoldDB" id="S8CHY9"/>
<dbReference type="Pfam" id="PF03092">
    <property type="entry name" value="BT1"/>
    <property type="match status" value="1"/>
</dbReference>
<name>S8CHY9_9LAMI</name>
<evidence type="ECO:0000256" key="2">
    <source>
        <dbReference type="ARBA" id="ARBA00007015"/>
    </source>
</evidence>
<keyword evidence="11" id="KW-1185">Reference proteome</keyword>
<dbReference type="PANTHER" id="PTHR31585:SF12">
    <property type="entry name" value="FOLATE-BIOPTERIN TRANSPORTER 9, CHLOROPLASTIC-RELATED"/>
    <property type="match status" value="1"/>
</dbReference>
<feature type="non-terminal residue" evidence="10">
    <location>
        <position position="1"/>
    </location>
</feature>
<feature type="transmembrane region" description="Helical" evidence="9">
    <location>
        <begin position="150"/>
        <end position="170"/>
    </location>
</feature>
<feature type="transmembrane region" description="Helical" evidence="9">
    <location>
        <begin position="405"/>
        <end position="424"/>
    </location>
</feature>
<sequence length="451" mass="48968">ISPDETNGWFLEVQNKDMAVLTGLGYYLNGFRGFPWLALNFHMASNLKMDPSTLQLLQNSGNLPMVAKPLYGILSDALSIGGARRLPYISIGVMLQALSWGLIPIAGEDQAMLMGCVLITNLGASISEVAMDALTAEYGQRNKIHGLQTYGFMASALGGILGNLLGGFLLRKTQQPKAMFLIFAATLAIQLTVTCRTKEGSLCLYAPPSKGSISKMIRSRYSDLLVAIKDEEISRPLIWIVSSILLTPALSGSLFCYQTQFLNLDPTIVGLSKVTGQLMLFSLTVLYDRFWKPSSLRKLAGNLQAIYALSLLLDLVLVKQLNARFGISNEAFALCFSGLSETMAQFRLLPFYVHFGSLAPRGCEASLMSFLGSGLCLSSILSGFIGVGLSSGLGVGRGDYSRLPLGIGVQFVAALVPLLLIRYVTAGGGGRRRRIGRSQMRRRRNRRVGRV</sequence>
<comment type="caution">
    <text evidence="10">The sequence shown here is derived from an EMBL/GenBank/DDBJ whole genome shotgun (WGS) entry which is preliminary data.</text>
</comment>
<evidence type="ECO:0000256" key="4">
    <source>
        <dbReference type="ARBA" id="ARBA00022692"/>
    </source>
</evidence>
<dbReference type="InterPro" id="IPR004324">
    <property type="entry name" value="FBT"/>
</dbReference>
<organism evidence="10 11">
    <name type="scientific">Genlisea aurea</name>
    <dbReference type="NCBI Taxonomy" id="192259"/>
    <lineage>
        <taxon>Eukaryota</taxon>
        <taxon>Viridiplantae</taxon>
        <taxon>Streptophyta</taxon>
        <taxon>Embryophyta</taxon>
        <taxon>Tracheophyta</taxon>
        <taxon>Spermatophyta</taxon>
        <taxon>Magnoliopsida</taxon>
        <taxon>eudicotyledons</taxon>
        <taxon>Gunneridae</taxon>
        <taxon>Pentapetalae</taxon>
        <taxon>asterids</taxon>
        <taxon>lamiids</taxon>
        <taxon>Lamiales</taxon>
        <taxon>Lentibulariaceae</taxon>
        <taxon>Genlisea</taxon>
    </lineage>
</organism>
<feature type="compositionally biased region" description="Basic residues" evidence="8">
    <location>
        <begin position="430"/>
        <end position="451"/>
    </location>
</feature>
<comment type="similarity">
    <text evidence="2">Belongs to the major facilitator superfamily. Folate-biopterin transporter (TC 2.A.71) family.</text>
</comment>
<keyword evidence="6 9" id="KW-0472">Membrane</keyword>
<gene>
    <name evidence="10" type="ORF">M569_08149</name>
</gene>
<evidence type="ECO:0000313" key="10">
    <source>
        <dbReference type="EMBL" id="EPS66629.1"/>
    </source>
</evidence>
<protein>
    <submittedName>
        <fullName evidence="10">Uncharacterized protein</fullName>
    </submittedName>
</protein>
<evidence type="ECO:0000256" key="1">
    <source>
        <dbReference type="ARBA" id="ARBA00004141"/>
    </source>
</evidence>
<dbReference type="EMBL" id="AUSU01003575">
    <property type="protein sequence ID" value="EPS66629.1"/>
    <property type="molecule type" value="Genomic_DNA"/>
</dbReference>
<proteinExistence type="inferred from homology"/>